<dbReference type="GO" id="GO:0005737">
    <property type="term" value="C:cytoplasm"/>
    <property type="evidence" value="ECO:0007669"/>
    <property type="project" value="TreeGrafter"/>
</dbReference>
<dbReference type="FunFam" id="2.130.10.10:FF:000284">
    <property type="entry name" value="protein NEDD1 isoform X1"/>
    <property type="match status" value="1"/>
</dbReference>
<dbReference type="PANTHER" id="PTHR44414:SF1">
    <property type="entry name" value="PROTEIN NEDD1"/>
    <property type="match status" value="1"/>
</dbReference>
<dbReference type="PROSITE" id="PS50082">
    <property type="entry name" value="WD_REPEATS_2"/>
    <property type="match status" value="1"/>
</dbReference>
<dbReference type="AlphaFoldDB" id="A0A8C1YHS0"/>
<evidence type="ECO:0000256" key="4">
    <source>
        <dbReference type="SAM" id="Coils"/>
    </source>
</evidence>
<feature type="domain" description="Anaphase-promoting complex subunit 4-like WD40" evidence="5">
    <location>
        <begin position="213"/>
        <end position="300"/>
    </location>
</feature>
<evidence type="ECO:0000259" key="5">
    <source>
        <dbReference type="Pfam" id="PF12894"/>
    </source>
</evidence>
<evidence type="ECO:0000256" key="2">
    <source>
        <dbReference type="ARBA" id="ARBA00022737"/>
    </source>
</evidence>
<evidence type="ECO:0000313" key="7">
    <source>
        <dbReference type="Proteomes" id="UP000694700"/>
    </source>
</evidence>
<dbReference type="GO" id="GO:0043015">
    <property type="term" value="F:gamma-tubulin binding"/>
    <property type="evidence" value="ECO:0007669"/>
    <property type="project" value="TreeGrafter"/>
</dbReference>
<proteinExistence type="predicted"/>
<dbReference type="Pfam" id="PF00400">
    <property type="entry name" value="WD40"/>
    <property type="match status" value="3"/>
</dbReference>
<feature type="coiled-coil region" evidence="4">
    <location>
        <begin position="401"/>
        <end position="428"/>
    </location>
</feature>
<dbReference type="GO" id="GO:0005814">
    <property type="term" value="C:centriole"/>
    <property type="evidence" value="ECO:0007669"/>
    <property type="project" value="TreeGrafter"/>
</dbReference>
<dbReference type="Proteomes" id="UP000694700">
    <property type="component" value="Unplaced"/>
</dbReference>
<keyword evidence="4" id="KW-0175">Coiled coil</keyword>
<dbReference type="GO" id="GO:0000922">
    <property type="term" value="C:spindle pole"/>
    <property type="evidence" value="ECO:0007669"/>
    <property type="project" value="TreeGrafter"/>
</dbReference>
<dbReference type="Gene3D" id="2.130.10.10">
    <property type="entry name" value="YVTN repeat-like/Quinoprotein amine dehydrogenase"/>
    <property type="match status" value="2"/>
</dbReference>
<dbReference type="InterPro" id="IPR036322">
    <property type="entry name" value="WD40_repeat_dom_sf"/>
</dbReference>
<protein>
    <submittedName>
        <fullName evidence="6">NEDD1 gamma-tubulin ring complex targeting factor</fullName>
    </submittedName>
</protein>
<dbReference type="FunFam" id="2.130.10.10:FF:000726">
    <property type="entry name" value="Neural precursor cell-expressed, developmentally down-regulated 1"/>
    <property type="match status" value="1"/>
</dbReference>
<dbReference type="GO" id="GO:0036064">
    <property type="term" value="C:ciliary basal body"/>
    <property type="evidence" value="ECO:0007669"/>
    <property type="project" value="TreeGrafter"/>
</dbReference>
<dbReference type="InterPro" id="IPR052818">
    <property type="entry name" value="NEDD1_Spindle_Assembly"/>
</dbReference>
<evidence type="ECO:0000313" key="6">
    <source>
        <dbReference type="Ensembl" id="ENSCCRP00015006908.1"/>
    </source>
</evidence>
<dbReference type="InterPro" id="IPR024977">
    <property type="entry name" value="Apc4-like_WD40_dom"/>
</dbReference>
<dbReference type="InterPro" id="IPR015943">
    <property type="entry name" value="WD40/YVTN_repeat-like_dom_sf"/>
</dbReference>
<accession>A0A8C1YHS0</accession>
<sequence>MEDVTRLVSSGDCLKIWDSTSMTVLEQFNPHSATHPVAQVCWSSSNQYLVSASSIGDKLVVSSLKSSPVPVMELGEGKKQTRVSLNSTSQFLVSGGLDNTVNIWDLKTKRLHRSLKDHKEEVTCVSFNGGDSYIASGSTSGEIILHSITTNLSSKPFGHGPNVPIHDLRYSLVKRSLLGTVSDSGSVALWDANTQKELHLFEGAHKAPCSGLAFSPANDLLFITVGLDKKIVCYDTSSKMVFRNKQVESPLTAIDFTPDGAGLVVGSTQGRIYMYDLRNLSAPVKITTAHKTSVTCIRFQNSTSKLKVQLSVLFVQNHSRFHVIFFVCVLSDGCFDLNLAAVESGAEGRGAPLTSVQMDFVRNMIHEALEDFRDTCHRDIINLQVEMVRQFYIQLNEIHGLIEKYSVNDSLIEEIERLREENKRLRANY</sequence>
<organism evidence="6 7">
    <name type="scientific">Cyprinus carpio</name>
    <name type="common">Common carp</name>
    <dbReference type="NCBI Taxonomy" id="7962"/>
    <lineage>
        <taxon>Eukaryota</taxon>
        <taxon>Metazoa</taxon>
        <taxon>Chordata</taxon>
        <taxon>Craniata</taxon>
        <taxon>Vertebrata</taxon>
        <taxon>Euteleostomi</taxon>
        <taxon>Actinopterygii</taxon>
        <taxon>Neopterygii</taxon>
        <taxon>Teleostei</taxon>
        <taxon>Ostariophysi</taxon>
        <taxon>Cypriniformes</taxon>
        <taxon>Cyprinidae</taxon>
        <taxon>Cyprininae</taxon>
        <taxon>Cyprinus</taxon>
    </lineage>
</organism>
<dbReference type="GO" id="GO:0005813">
    <property type="term" value="C:centrosome"/>
    <property type="evidence" value="ECO:0007669"/>
    <property type="project" value="TreeGrafter"/>
</dbReference>
<keyword evidence="2" id="KW-0677">Repeat</keyword>
<dbReference type="GO" id="GO:0007020">
    <property type="term" value="P:microtubule nucleation"/>
    <property type="evidence" value="ECO:0007669"/>
    <property type="project" value="TreeGrafter"/>
</dbReference>
<dbReference type="SMART" id="SM00320">
    <property type="entry name" value="WD40"/>
    <property type="match status" value="6"/>
</dbReference>
<dbReference type="InterPro" id="IPR001680">
    <property type="entry name" value="WD40_rpt"/>
</dbReference>
<dbReference type="PROSITE" id="PS50294">
    <property type="entry name" value="WD_REPEATS_REGION"/>
    <property type="match status" value="1"/>
</dbReference>
<feature type="repeat" description="WD" evidence="3">
    <location>
        <begin position="83"/>
        <end position="114"/>
    </location>
</feature>
<dbReference type="Ensembl" id="ENSCCRT00015007188.1">
    <property type="protein sequence ID" value="ENSCCRP00015006908.1"/>
    <property type="gene ID" value="ENSCCRG00015003484.1"/>
</dbReference>
<dbReference type="PANTHER" id="PTHR44414">
    <property type="entry name" value="PROTEIN NEDD1"/>
    <property type="match status" value="1"/>
</dbReference>
<name>A0A8C1YHS0_CYPCA</name>
<reference evidence="6" key="1">
    <citation type="submission" date="2025-08" db="UniProtKB">
        <authorList>
            <consortium name="Ensembl"/>
        </authorList>
    </citation>
    <scope>IDENTIFICATION</scope>
</reference>
<dbReference type="InterPro" id="IPR019775">
    <property type="entry name" value="WD40_repeat_CS"/>
</dbReference>
<evidence type="ECO:0000256" key="1">
    <source>
        <dbReference type="ARBA" id="ARBA00022574"/>
    </source>
</evidence>
<dbReference type="GO" id="GO:0000278">
    <property type="term" value="P:mitotic cell cycle"/>
    <property type="evidence" value="ECO:0007669"/>
    <property type="project" value="TreeGrafter"/>
</dbReference>
<dbReference type="PROSITE" id="PS00678">
    <property type="entry name" value="WD_REPEATS_1"/>
    <property type="match status" value="1"/>
</dbReference>
<dbReference type="SUPFAM" id="SSF50978">
    <property type="entry name" value="WD40 repeat-like"/>
    <property type="match status" value="1"/>
</dbReference>
<keyword evidence="1 3" id="KW-0853">WD repeat</keyword>
<dbReference type="Pfam" id="PF12894">
    <property type="entry name" value="ANAPC4_WD40"/>
    <property type="match status" value="1"/>
</dbReference>
<evidence type="ECO:0000256" key="3">
    <source>
        <dbReference type="PROSITE-ProRule" id="PRU00221"/>
    </source>
</evidence>